<accession>A0ABN1QRE4</accession>
<dbReference type="EMBL" id="BAAAHQ010000040">
    <property type="protein sequence ID" value="GAA0946447.1"/>
    <property type="molecule type" value="Genomic_DNA"/>
</dbReference>
<name>A0ABN1QRE4_9ACTN</name>
<evidence type="ECO:0000313" key="2">
    <source>
        <dbReference type="Proteomes" id="UP001501578"/>
    </source>
</evidence>
<gene>
    <name evidence="1" type="ORF">GCM10009560_62180</name>
</gene>
<reference evidence="1 2" key="1">
    <citation type="journal article" date="2019" name="Int. J. Syst. Evol. Microbiol.">
        <title>The Global Catalogue of Microorganisms (GCM) 10K type strain sequencing project: providing services to taxonomists for standard genome sequencing and annotation.</title>
        <authorList>
            <consortium name="The Broad Institute Genomics Platform"/>
            <consortium name="The Broad Institute Genome Sequencing Center for Infectious Disease"/>
            <person name="Wu L."/>
            <person name="Ma J."/>
        </authorList>
    </citation>
    <scope>NUCLEOTIDE SEQUENCE [LARGE SCALE GENOMIC DNA]</scope>
    <source>
        <strain evidence="1 2">JCM 11136</strain>
    </source>
</reference>
<dbReference type="Proteomes" id="UP001501578">
    <property type="component" value="Unassembled WGS sequence"/>
</dbReference>
<organism evidence="1 2">
    <name type="scientific">Nonomuraea longicatena</name>
    <dbReference type="NCBI Taxonomy" id="83682"/>
    <lineage>
        <taxon>Bacteria</taxon>
        <taxon>Bacillati</taxon>
        <taxon>Actinomycetota</taxon>
        <taxon>Actinomycetes</taxon>
        <taxon>Streptosporangiales</taxon>
        <taxon>Streptosporangiaceae</taxon>
        <taxon>Nonomuraea</taxon>
    </lineage>
</organism>
<protein>
    <submittedName>
        <fullName evidence="1">Uncharacterized protein</fullName>
    </submittedName>
</protein>
<proteinExistence type="predicted"/>
<keyword evidence="2" id="KW-1185">Reference proteome</keyword>
<evidence type="ECO:0000313" key="1">
    <source>
        <dbReference type="EMBL" id="GAA0946447.1"/>
    </source>
</evidence>
<sequence>MTCYPSAGTLAGFSRPLTAVDELTREELEALGPSADRPPAPRPAWTREEYRAWMIARGIADYDGPDGTGIDAFLELAEEFGVLEKRPNTLHLDQVPTQREGAG</sequence>
<comment type="caution">
    <text evidence="1">The sequence shown here is derived from an EMBL/GenBank/DDBJ whole genome shotgun (WGS) entry which is preliminary data.</text>
</comment>